<sequence>MDQLLRGTYSNFMIGWLSEAIQFHRAATEEVYKIEYTMTDDAPEKDTDYYYVRVRQRDNNWAFSSAIWVNKE</sequence>
<reference evidence="1" key="1">
    <citation type="submission" date="2019-08" db="EMBL/GenBank/DDBJ databases">
        <authorList>
            <person name="Kucharzyk K."/>
            <person name="Murdoch R.W."/>
            <person name="Higgins S."/>
            <person name="Loffler F."/>
        </authorList>
    </citation>
    <scope>NUCLEOTIDE SEQUENCE</scope>
</reference>
<gene>
    <name evidence="1" type="ORF">SDC9_128306</name>
</gene>
<evidence type="ECO:0000313" key="1">
    <source>
        <dbReference type="EMBL" id="MPM81254.1"/>
    </source>
</evidence>
<dbReference type="AlphaFoldDB" id="A0A645CWG0"/>
<protein>
    <submittedName>
        <fullName evidence="1">Uncharacterized protein</fullName>
    </submittedName>
</protein>
<comment type="caution">
    <text evidence="1">The sequence shown here is derived from an EMBL/GenBank/DDBJ whole genome shotgun (WGS) entry which is preliminary data.</text>
</comment>
<dbReference type="EMBL" id="VSSQ01030651">
    <property type="protein sequence ID" value="MPM81254.1"/>
    <property type="molecule type" value="Genomic_DNA"/>
</dbReference>
<organism evidence="1">
    <name type="scientific">bioreactor metagenome</name>
    <dbReference type="NCBI Taxonomy" id="1076179"/>
    <lineage>
        <taxon>unclassified sequences</taxon>
        <taxon>metagenomes</taxon>
        <taxon>ecological metagenomes</taxon>
    </lineage>
</organism>
<accession>A0A645CWG0</accession>
<proteinExistence type="predicted"/>
<name>A0A645CWG0_9ZZZZ</name>